<gene>
    <name evidence="3" type="ORF">Tci_344672</name>
</gene>
<proteinExistence type="predicted"/>
<reference evidence="3" key="1">
    <citation type="journal article" date="2019" name="Sci. Rep.">
        <title>Draft genome of Tanacetum cinerariifolium, the natural source of mosquito coil.</title>
        <authorList>
            <person name="Yamashiro T."/>
            <person name="Shiraishi A."/>
            <person name="Satake H."/>
            <person name="Nakayama K."/>
        </authorList>
    </citation>
    <scope>NUCLEOTIDE SEQUENCE</scope>
</reference>
<accession>A0A699HDU9</accession>
<feature type="coiled-coil region" evidence="1">
    <location>
        <begin position="136"/>
        <end position="163"/>
    </location>
</feature>
<feature type="region of interest" description="Disordered" evidence="2">
    <location>
        <begin position="196"/>
        <end position="223"/>
    </location>
</feature>
<feature type="region of interest" description="Disordered" evidence="2">
    <location>
        <begin position="28"/>
        <end position="104"/>
    </location>
</feature>
<comment type="caution">
    <text evidence="3">The sequence shown here is derived from an EMBL/GenBank/DDBJ whole genome shotgun (WGS) entry which is preliminary data.</text>
</comment>
<sequence length="347" mass="37391">MRRASKEYTGLDVPIFQTMLVQGPILQGEGSTVPVESHHTSSGAPTTSQPPLSSPSRIPIRQETKVPKPSSPTHTHVADEAASTGVDVRHGGATTTVSSLNAGHGSGNIDKTPSMPHDLPLPIVNTLGSDEGSMTLNELTVLCIKLSQKVESLEADLKQTKKVYGAAYTKLIMKVKKLENTVKSSQVRKRAKIVVSDDEELNDPSKQGRREAQSQESQPEDQLGVFSAAKVLAEVANVHIDIKRRRTISTPSGGISTTEKSVSTAGASMPVSTAGMVDKGKAIMQESEPELTTTKLQQRQERAGYEAAEDIQATIKADEELALRIHAEEKEKYSKAEKARLLVDLIN</sequence>
<protein>
    <submittedName>
        <fullName evidence="3">Uncharacterized protein</fullName>
    </submittedName>
</protein>
<organism evidence="3">
    <name type="scientific">Tanacetum cinerariifolium</name>
    <name type="common">Dalmatian daisy</name>
    <name type="synonym">Chrysanthemum cinerariifolium</name>
    <dbReference type="NCBI Taxonomy" id="118510"/>
    <lineage>
        <taxon>Eukaryota</taxon>
        <taxon>Viridiplantae</taxon>
        <taxon>Streptophyta</taxon>
        <taxon>Embryophyta</taxon>
        <taxon>Tracheophyta</taxon>
        <taxon>Spermatophyta</taxon>
        <taxon>Magnoliopsida</taxon>
        <taxon>eudicotyledons</taxon>
        <taxon>Gunneridae</taxon>
        <taxon>Pentapetalae</taxon>
        <taxon>asterids</taxon>
        <taxon>campanulids</taxon>
        <taxon>Asterales</taxon>
        <taxon>Asteraceae</taxon>
        <taxon>Asteroideae</taxon>
        <taxon>Anthemideae</taxon>
        <taxon>Anthemidinae</taxon>
        <taxon>Tanacetum</taxon>
    </lineage>
</organism>
<dbReference type="EMBL" id="BKCJ010126147">
    <property type="protein sequence ID" value="GEX72697.1"/>
    <property type="molecule type" value="Genomic_DNA"/>
</dbReference>
<name>A0A699HDU9_TANCI</name>
<evidence type="ECO:0000256" key="1">
    <source>
        <dbReference type="SAM" id="Coils"/>
    </source>
</evidence>
<feature type="compositionally biased region" description="Low complexity" evidence="2">
    <location>
        <begin position="45"/>
        <end position="59"/>
    </location>
</feature>
<evidence type="ECO:0000313" key="3">
    <source>
        <dbReference type="EMBL" id="GEX72697.1"/>
    </source>
</evidence>
<feature type="region of interest" description="Disordered" evidence="2">
    <location>
        <begin position="251"/>
        <end position="272"/>
    </location>
</feature>
<dbReference type="AlphaFoldDB" id="A0A699HDU9"/>
<evidence type="ECO:0000256" key="2">
    <source>
        <dbReference type="SAM" id="MobiDB-lite"/>
    </source>
</evidence>
<keyword evidence="1" id="KW-0175">Coiled coil</keyword>